<dbReference type="OrthoDB" id="313482at2157"/>
<dbReference type="AlphaFoldDB" id="A0A4D6H9Q3"/>
<keyword evidence="1" id="KW-0812">Transmembrane</keyword>
<sequence length="139" mass="14984">MSARSTGTRVRHAALVALDTAAYVLSVVVVMTVTSTLLAIVLGGDFVLVKTLLFVSGWLVIGYATARMWPSSPDDVGPPTKTGRNPGRFQQYVDRISPLRWLRSELRPNERLTPPTKLFVSGVGVLVASFLMEIGGVVA</sequence>
<dbReference type="Proteomes" id="UP000296706">
    <property type="component" value="Chromosome"/>
</dbReference>
<protein>
    <submittedName>
        <fullName evidence="2">Uncharacterized protein</fullName>
    </submittedName>
</protein>
<gene>
    <name evidence="2" type="ORF">DV733_03710</name>
</gene>
<keyword evidence="1" id="KW-0472">Membrane</keyword>
<accession>A0A4D6H9Q3</accession>
<keyword evidence="3" id="KW-1185">Reference proteome</keyword>
<dbReference type="RefSeq" id="WP_049993842.1">
    <property type="nucleotide sequence ID" value="NZ_CP031310.1"/>
</dbReference>
<dbReference type="STRING" id="1457250.GCA_000755225_03040"/>
<feature type="transmembrane region" description="Helical" evidence="1">
    <location>
        <begin position="118"/>
        <end position="138"/>
    </location>
</feature>
<evidence type="ECO:0000256" key="1">
    <source>
        <dbReference type="SAM" id="Phobius"/>
    </source>
</evidence>
<dbReference type="KEGG" id="hsn:DV733_03710"/>
<reference evidence="2 3" key="1">
    <citation type="journal article" date="2019" name="Nat. Commun.">
        <title>A new type of DNA phosphorothioation-based antiviral system in archaea.</title>
        <authorList>
            <person name="Xiong L."/>
            <person name="Liu S."/>
            <person name="Chen S."/>
            <person name="Xiao Y."/>
            <person name="Zhu B."/>
            <person name="Gao Y."/>
            <person name="Zhang Y."/>
            <person name="Chen B."/>
            <person name="Luo J."/>
            <person name="Deng Z."/>
            <person name="Chen X."/>
            <person name="Wang L."/>
            <person name="Chen S."/>
        </authorList>
    </citation>
    <scope>NUCLEOTIDE SEQUENCE [LARGE SCALE GENOMIC DNA]</scope>
    <source>
        <strain evidence="2 3">CBA1105</strain>
    </source>
</reference>
<evidence type="ECO:0000313" key="3">
    <source>
        <dbReference type="Proteomes" id="UP000296706"/>
    </source>
</evidence>
<dbReference type="InterPro" id="IPR055977">
    <property type="entry name" value="DUF7555"/>
</dbReference>
<evidence type="ECO:0000313" key="2">
    <source>
        <dbReference type="EMBL" id="QCC50395.1"/>
    </source>
</evidence>
<proteinExistence type="predicted"/>
<name>A0A4D6H9Q3_9EURY</name>
<keyword evidence="1" id="KW-1133">Transmembrane helix</keyword>
<feature type="transmembrane region" description="Helical" evidence="1">
    <location>
        <begin position="20"/>
        <end position="40"/>
    </location>
</feature>
<organism evidence="2 3">
    <name type="scientific">Halapricum salinum</name>
    <dbReference type="NCBI Taxonomy" id="1457250"/>
    <lineage>
        <taxon>Archaea</taxon>
        <taxon>Methanobacteriati</taxon>
        <taxon>Methanobacteriota</taxon>
        <taxon>Stenosarchaea group</taxon>
        <taxon>Halobacteria</taxon>
        <taxon>Halobacteriales</taxon>
        <taxon>Haloarculaceae</taxon>
        <taxon>Halapricum</taxon>
    </lineage>
</organism>
<dbReference type="Pfam" id="PF24432">
    <property type="entry name" value="DUF7555"/>
    <property type="match status" value="1"/>
</dbReference>
<dbReference type="GeneID" id="39846941"/>
<feature type="transmembrane region" description="Helical" evidence="1">
    <location>
        <begin position="47"/>
        <end position="66"/>
    </location>
</feature>
<dbReference type="EMBL" id="CP031310">
    <property type="protein sequence ID" value="QCC50395.1"/>
    <property type="molecule type" value="Genomic_DNA"/>
</dbReference>